<dbReference type="AlphaFoldDB" id="K6V2U5"/>
<feature type="transmembrane region" description="Helical" evidence="1">
    <location>
        <begin position="250"/>
        <end position="268"/>
    </location>
</feature>
<accession>K6V2U5</accession>
<protein>
    <recommendedName>
        <fullName evidence="4">CYIR protein</fullName>
    </recommendedName>
</protein>
<organism evidence="2 3">
    <name type="scientific">Plasmodium cynomolgi (strain B)</name>
    <dbReference type="NCBI Taxonomy" id="1120755"/>
    <lineage>
        <taxon>Eukaryota</taxon>
        <taxon>Sar</taxon>
        <taxon>Alveolata</taxon>
        <taxon>Apicomplexa</taxon>
        <taxon>Aconoidasida</taxon>
        <taxon>Haemosporida</taxon>
        <taxon>Plasmodiidae</taxon>
        <taxon>Plasmodium</taxon>
        <taxon>Plasmodium (Plasmodium)</taxon>
    </lineage>
</organism>
<evidence type="ECO:0000313" key="2">
    <source>
        <dbReference type="EMBL" id="GAB69620.1"/>
    </source>
</evidence>
<dbReference type="GeneID" id="14696162"/>
<name>K6V2U5_PLACD</name>
<evidence type="ECO:0000256" key="1">
    <source>
        <dbReference type="SAM" id="Phobius"/>
    </source>
</evidence>
<dbReference type="OMA" id="KESANKC"/>
<proteinExistence type="predicted"/>
<feature type="transmembrane region" description="Helical" evidence="1">
    <location>
        <begin position="6"/>
        <end position="24"/>
    </location>
</feature>
<dbReference type="EMBL" id="DF157446">
    <property type="protein sequence ID" value="GAB69620.1"/>
    <property type="molecule type" value="Genomic_DNA"/>
</dbReference>
<dbReference type="OrthoDB" id="381216at2759"/>
<dbReference type="KEGG" id="pcy:PCYB_003690"/>
<evidence type="ECO:0000313" key="3">
    <source>
        <dbReference type="Proteomes" id="UP000006319"/>
    </source>
</evidence>
<keyword evidence="1" id="KW-0812">Transmembrane</keyword>
<dbReference type="VEuPathDB" id="PlasmoDB:PCYB_003690"/>
<dbReference type="Proteomes" id="UP000006319">
    <property type="component" value="Unassembled WGS sequence"/>
</dbReference>
<keyword evidence="1" id="KW-0472">Membrane</keyword>
<evidence type="ECO:0008006" key="4">
    <source>
        <dbReference type="Google" id="ProtNLM"/>
    </source>
</evidence>
<keyword evidence="1" id="KW-1133">Transmembrane helix</keyword>
<sequence>MQKLHNYYFYFIIAILYYISLFLCEFRESEIIIQCYNFINYIKEYNEKLVSYSSSDNNYSNTECTPIISNYDINGVNKDTACRRVMGYLSHISQNDLSKESANKCKYLYYWMHYDLLKDQKESDQTLKLYNEFLQLYEKARNGRHLCNNYIEEISKIVVSNAKKLIELYNTFKNEQNVSNKCYCVCAKKCYDLHNKYAQECYNDNKDEDFCNELENFKYLYDRNMLYVGTCHNAPKTLVSVKPNGLHSPIIFPLMLALVMHSLLFILYKVNNAYYNTYI</sequence>
<reference evidence="2 3" key="1">
    <citation type="journal article" date="2012" name="Nat. Genet.">
        <title>Plasmodium cynomolgi genome sequences provide insight into Plasmodium vivax and the monkey malaria clade.</title>
        <authorList>
            <person name="Tachibana S."/>
            <person name="Sullivan S.A."/>
            <person name="Kawai S."/>
            <person name="Nakamura S."/>
            <person name="Kim H.R."/>
            <person name="Goto N."/>
            <person name="Arisue N."/>
            <person name="Palacpac N.M.Q."/>
            <person name="Honma H."/>
            <person name="Yagi M."/>
            <person name="Tougan T."/>
            <person name="Katakai Y."/>
            <person name="Kaneko O."/>
            <person name="Mita T."/>
            <person name="Kita K."/>
            <person name="Yasutomi Y."/>
            <person name="Sutton P.L."/>
            <person name="Shakhbatyan R."/>
            <person name="Horii T."/>
            <person name="Yasunaga T."/>
            <person name="Barnwell J.W."/>
            <person name="Escalante A.A."/>
            <person name="Carlton J.M."/>
            <person name="Tanabe K."/>
        </authorList>
    </citation>
    <scope>NUCLEOTIDE SEQUENCE [LARGE SCALE GENOMIC DNA]</scope>
    <source>
        <strain evidence="2 3">B</strain>
    </source>
</reference>
<dbReference type="PhylomeDB" id="K6V2U5"/>
<keyword evidence="3" id="KW-1185">Reference proteome</keyword>
<dbReference type="RefSeq" id="XP_004227838.1">
    <property type="nucleotide sequence ID" value="XM_004227790.1"/>
</dbReference>
<gene>
    <name evidence="2" type="ORF">PCYB_003690</name>
</gene>